<dbReference type="InterPro" id="IPR002852">
    <property type="entry name" value="UPF0251"/>
</dbReference>
<evidence type="ECO:0000313" key="3">
    <source>
        <dbReference type="EMBL" id="ELN6931032.1"/>
    </source>
</evidence>
<organism evidence="4 5">
    <name type="scientific">Vibrio navarrensis</name>
    <dbReference type="NCBI Taxonomy" id="29495"/>
    <lineage>
        <taxon>Bacteria</taxon>
        <taxon>Pseudomonadati</taxon>
        <taxon>Pseudomonadota</taxon>
        <taxon>Gammaproteobacteria</taxon>
        <taxon>Vibrionales</taxon>
        <taxon>Vibrionaceae</taxon>
        <taxon>Vibrio</taxon>
    </lineage>
</organism>
<reference evidence="3" key="2">
    <citation type="submission" date="2023-10" db="EMBL/GenBank/DDBJ databases">
        <authorList>
            <consortium name="PulseNet: The National Subtyping Network for Foodborne Disease Surveillance"/>
        </authorList>
    </citation>
    <scope>NUCLEOTIDE SEQUENCE</scope>
    <source>
        <strain evidence="3">PNUSAV004886</strain>
    </source>
</reference>
<reference evidence="4 5" key="1">
    <citation type="submission" date="2014-04" db="EMBL/GenBank/DDBJ databases">
        <title>Genome sequencing of Vibrio navarrensis strains.</title>
        <authorList>
            <person name="Gladney L.M."/>
            <person name="Katz L.S."/>
            <person name="Marino-Ramirez L."/>
            <person name="Jordan I.K."/>
        </authorList>
    </citation>
    <scope>NUCLEOTIDE SEQUENCE [LARGE SCALE GENOMIC DNA]</scope>
    <source>
        <strain evidence="4 5">ATCC 51183</strain>
    </source>
</reference>
<dbReference type="RefSeq" id="WP_039429143.1">
    <property type="nucleotide sequence ID" value="NZ_CAWPVW010000065.1"/>
</dbReference>
<dbReference type="Pfam" id="PF02001">
    <property type="entry name" value="DUF134"/>
    <property type="match status" value="1"/>
</dbReference>
<accession>A0A099MPI7</accession>
<dbReference type="HAMAP" id="MF_00674">
    <property type="entry name" value="UPF0251"/>
    <property type="match status" value="1"/>
</dbReference>
<dbReference type="eggNOG" id="COG1342">
    <property type="taxonomic scope" value="Bacteria"/>
</dbReference>
<protein>
    <recommendedName>
        <fullName evidence="2">UPF0251 protein EA26_13830</fullName>
    </recommendedName>
</protein>
<evidence type="ECO:0000256" key="2">
    <source>
        <dbReference type="HAMAP-Rule" id="MF_00674"/>
    </source>
</evidence>
<gene>
    <name evidence="4" type="ORF">EA26_13830</name>
    <name evidence="3" type="ORF">RZY48_000402</name>
</gene>
<dbReference type="GeneID" id="95680030"/>
<dbReference type="PANTHER" id="PTHR37478">
    <property type="match status" value="1"/>
</dbReference>
<comment type="caution">
    <text evidence="4">The sequence shown here is derived from an EMBL/GenBank/DDBJ whole genome shotgun (WGS) entry which is preliminary data.</text>
</comment>
<dbReference type="AlphaFoldDB" id="A0A099MPI7"/>
<evidence type="ECO:0000313" key="4">
    <source>
        <dbReference type="EMBL" id="KGK12337.1"/>
    </source>
</evidence>
<dbReference type="EMBL" id="ABNSCA010000001">
    <property type="protein sequence ID" value="ELN6931032.1"/>
    <property type="molecule type" value="Genomic_DNA"/>
</dbReference>
<dbReference type="Proteomes" id="UP001253463">
    <property type="component" value="Unassembled WGS sequence"/>
</dbReference>
<evidence type="ECO:0000313" key="5">
    <source>
        <dbReference type="Proteomes" id="UP000029994"/>
    </source>
</evidence>
<proteinExistence type="inferred from homology"/>
<dbReference type="STRING" id="29495.EA26_13830"/>
<sequence>MPRPRKPRHIGCRPPASCFKPNGIPASNLQAETLDADELEALRLADLLQMNQIDAAQCMGVSRQTFGNIVKCARHKVALCLVQGKMLKFSLEEE</sequence>
<dbReference type="PANTHER" id="PTHR37478:SF2">
    <property type="entry name" value="UPF0251 PROTEIN TK0562"/>
    <property type="match status" value="1"/>
</dbReference>
<comment type="similarity">
    <text evidence="1 2">Belongs to the UPF0251 family.</text>
</comment>
<name>A0A099MPI7_9VIBR</name>
<keyword evidence="5" id="KW-1185">Reference proteome</keyword>
<evidence type="ECO:0000256" key="1">
    <source>
        <dbReference type="ARBA" id="ARBA00009350"/>
    </source>
</evidence>
<dbReference type="Proteomes" id="UP000029994">
    <property type="component" value="Unassembled WGS sequence"/>
</dbReference>
<dbReference type="EMBL" id="JMCG01000001">
    <property type="protein sequence ID" value="KGK12337.1"/>
    <property type="molecule type" value="Genomic_DNA"/>
</dbReference>